<keyword evidence="4" id="KW-0255">Endonuclease</keyword>
<dbReference type="InterPro" id="IPR039015">
    <property type="entry name" value="ENDOD1"/>
</dbReference>
<dbReference type="Proteomes" id="UP001205998">
    <property type="component" value="Unassembled WGS sequence"/>
</dbReference>
<evidence type="ECO:0000313" key="4">
    <source>
        <dbReference type="EMBL" id="KAI5613745.1"/>
    </source>
</evidence>
<dbReference type="InterPro" id="IPR044925">
    <property type="entry name" value="His-Me_finger_sf"/>
</dbReference>
<keyword evidence="4" id="KW-0540">Nuclease</keyword>
<comment type="caution">
    <text evidence="4">The sequence shown here is derived from an EMBL/GenBank/DDBJ whole genome shotgun (WGS) entry which is preliminary data.</text>
</comment>
<dbReference type="EMBL" id="MU562415">
    <property type="protein sequence ID" value="KAI5613745.1"/>
    <property type="molecule type" value="Genomic_DNA"/>
</dbReference>
<dbReference type="SUPFAM" id="SSF54060">
    <property type="entry name" value="His-Me finger endonucleases"/>
    <property type="match status" value="1"/>
</dbReference>
<protein>
    <submittedName>
        <fullName evidence="4">Endonuclease domain-containing 1 protein-like</fullName>
    </submittedName>
</protein>
<evidence type="ECO:0000313" key="5">
    <source>
        <dbReference type="Proteomes" id="UP001205998"/>
    </source>
</evidence>
<name>A0AAD5AD36_SILAS</name>
<reference evidence="4" key="1">
    <citation type="submission" date="2018-07" db="EMBL/GenBank/DDBJ databases">
        <title>Comparative genomics of catfishes provides insights into carnivory and benthic adaptation.</title>
        <authorList>
            <person name="Zhang Y."/>
            <person name="Wang D."/>
            <person name="Peng Z."/>
            <person name="Zheng S."/>
            <person name="Shao F."/>
            <person name="Tao W."/>
        </authorList>
    </citation>
    <scope>NUCLEOTIDE SEQUENCE</scope>
    <source>
        <strain evidence="4">Chongqing</strain>
    </source>
</reference>
<dbReference type="InterPro" id="IPR020821">
    <property type="entry name" value="ENPP1-3/EXOG-like_nuc-like"/>
</dbReference>
<feature type="chain" id="PRO_5042230380" evidence="1">
    <location>
        <begin position="20"/>
        <end position="274"/>
    </location>
</feature>
<dbReference type="PANTHER" id="PTHR21472">
    <property type="entry name" value="ENDONUCLEASE DOMAIN-CONTAINING 1 PROTEIN ENDOD1"/>
    <property type="match status" value="1"/>
</dbReference>
<dbReference type="SMART" id="SM00892">
    <property type="entry name" value="Endonuclease_NS"/>
    <property type="match status" value="1"/>
</dbReference>
<keyword evidence="5" id="KW-1185">Reference proteome</keyword>
<dbReference type="PANTHER" id="PTHR21472:SF26">
    <property type="entry name" value="ENDONUCLEASE DOMAIN CONTAINING 1"/>
    <property type="match status" value="1"/>
</dbReference>
<feature type="signal peptide" evidence="1">
    <location>
        <begin position="1"/>
        <end position="19"/>
    </location>
</feature>
<keyword evidence="4" id="KW-0378">Hydrolase</keyword>
<evidence type="ECO:0000259" key="3">
    <source>
        <dbReference type="SMART" id="SM00892"/>
    </source>
</evidence>
<dbReference type="GO" id="GO:0004519">
    <property type="term" value="F:endonuclease activity"/>
    <property type="evidence" value="ECO:0007669"/>
    <property type="project" value="UniProtKB-KW"/>
</dbReference>
<gene>
    <name evidence="4" type="ORF">C0J50_4149</name>
</gene>
<dbReference type="GO" id="GO:0003676">
    <property type="term" value="F:nucleic acid binding"/>
    <property type="evidence" value="ECO:0007669"/>
    <property type="project" value="InterPro"/>
</dbReference>
<feature type="domain" description="ENPP1-3/EXOG-like endonuclease/phosphodiesterase" evidence="2">
    <location>
        <begin position="64"/>
        <end position="272"/>
    </location>
</feature>
<dbReference type="GO" id="GO:0046872">
    <property type="term" value="F:metal ion binding"/>
    <property type="evidence" value="ECO:0007669"/>
    <property type="project" value="InterPro"/>
</dbReference>
<dbReference type="InterPro" id="IPR001604">
    <property type="entry name" value="Endo_G_ENPP1-like_dom"/>
</dbReference>
<dbReference type="AlphaFoldDB" id="A0AAD5AD36"/>
<accession>A0AAD5AD36</accession>
<proteinExistence type="predicted"/>
<keyword evidence="1" id="KW-0732">Signal</keyword>
<dbReference type="SMART" id="SM00477">
    <property type="entry name" value="NUC"/>
    <property type="match status" value="1"/>
</dbReference>
<evidence type="ECO:0000259" key="2">
    <source>
        <dbReference type="SMART" id="SM00477"/>
    </source>
</evidence>
<dbReference type="GO" id="GO:0016787">
    <property type="term" value="F:hydrolase activity"/>
    <property type="evidence" value="ECO:0007669"/>
    <property type="project" value="InterPro"/>
</dbReference>
<sequence>MKLLTLVLLFSAFSSLSLTEVVKSFKQSCPWFFLQNPKIHTDYIVPTVFTGHQYKMICQHWNINYRFATVYDTERRIPVYSAYTFSQQKQLQRPDEWKIEPQLEDFKEYKNKKNMIDSPRDEETVNKIKNQAVDLDYKDTSYTRGHVFPIQYAADQDQADSTFTLTNIAPQTRNSNEQWAEQVETPMLKNITSLCRLDKNHLAYIVTGVIPGEKWINITRNKTEIKNGINIPSHYWSALCCTDINNVNNLVFRAYLAKLDNFELRRPDISNLNK</sequence>
<dbReference type="Gene3D" id="3.40.570.10">
    <property type="entry name" value="Extracellular Endonuclease, subunit A"/>
    <property type="match status" value="1"/>
</dbReference>
<dbReference type="Pfam" id="PF01223">
    <property type="entry name" value="Endonuclease_NS"/>
    <property type="match status" value="1"/>
</dbReference>
<dbReference type="InterPro" id="IPR044929">
    <property type="entry name" value="DNA/RNA_non-sp_Endonuclease_sf"/>
</dbReference>
<evidence type="ECO:0000256" key="1">
    <source>
        <dbReference type="SAM" id="SignalP"/>
    </source>
</evidence>
<feature type="domain" description="DNA/RNA non-specific endonuclease/pyrophosphatase/phosphodiesterase" evidence="3">
    <location>
        <begin position="63"/>
        <end position="273"/>
    </location>
</feature>
<organism evidence="4 5">
    <name type="scientific">Silurus asotus</name>
    <name type="common">Amur catfish</name>
    <name type="synonym">Parasilurus asotus</name>
    <dbReference type="NCBI Taxonomy" id="30991"/>
    <lineage>
        <taxon>Eukaryota</taxon>
        <taxon>Metazoa</taxon>
        <taxon>Chordata</taxon>
        <taxon>Craniata</taxon>
        <taxon>Vertebrata</taxon>
        <taxon>Euteleostomi</taxon>
        <taxon>Actinopterygii</taxon>
        <taxon>Neopterygii</taxon>
        <taxon>Teleostei</taxon>
        <taxon>Ostariophysi</taxon>
        <taxon>Siluriformes</taxon>
        <taxon>Siluridae</taxon>
        <taxon>Silurus</taxon>
    </lineage>
</organism>